<feature type="region of interest" description="Disordered" evidence="2">
    <location>
        <begin position="153"/>
        <end position="199"/>
    </location>
</feature>
<dbReference type="EMBL" id="CAJNOJ010000796">
    <property type="protein sequence ID" value="CAF1523662.1"/>
    <property type="molecule type" value="Genomic_DNA"/>
</dbReference>
<evidence type="ECO:0000259" key="3">
    <source>
        <dbReference type="PROSITE" id="PS51457"/>
    </source>
</evidence>
<name>A0A815UYX2_ADIRI</name>
<evidence type="ECO:0000256" key="1">
    <source>
        <dbReference type="SAM" id="Coils"/>
    </source>
</evidence>
<dbReference type="OrthoDB" id="10045393at2759"/>
<keyword evidence="1" id="KW-0175">Coiled coil</keyword>
<feature type="region of interest" description="Disordered" evidence="2">
    <location>
        <begin position="1"/>
        <end position="28"/>
    </location>
</feature>
<protein>
    <recommendedName>
        <fullName evidence="3">BEN domain-containing protein</fullName>
    </recommendedName>
</protein>
<dbReference type="Proteomes" id="UP000663828">
    <property type="component" value="Unassembled WGS sequence"/>
</dbReference>
<evidence type="ECO:0000313" key="5">
    <source>
        <dbReference type="EMBL" id="CAF1523662.1"/>
    </source>
</evidence>
<dbReference type="InterPro" id="IPR018379">
    <property type="entry name" value="BEN_domain"/>
</dbReference>
<evidence type="ECO:0000256" key="2">
    <source>
        <dbReference type="SAM" id="MobiDB-lite"/>
    </source>
</evidence>
<dbReference type="Proteomes" id="UP000663852">
    <property type="component" value="Unassembled WGS sequence"/>
</dbReference>
<comment type="caution">
    <text evidence="5">The sequence shown here is derived from an EMBL/GenBank/DDBJ whole genome shotgun (WGS) entry which is preliminary data.</text>
</comment>
<proteinExistence type="predicted"/>
<evidence type="ECO:0000313" key="4">
    <source>
        <dbReference type="EMBL" id="CAF1307834.1"/>
    </source>
</evidence>
<gene>
    <name evidence="5" type="ORF">EDS130_LOCUS44052</name>
    <name evidence="4" type="ORF">XAT740_LOCUS29217</name>
</gene>
<sequence length="422" mass="48229">MANNMAQMAQKRSVKPKEQYSPSNPPATTKYHLIVYDDNGMMMIVGNSSIKRFGIDDSVIMNGGRAATLIISGTKDACIKQWNKQARLSTDKNEINRLLDDDDDVGIDDTSESLTQTITMPTNPFSTRMYFPIASYLYDGVLLNNIIAAPHRRQKPLVRRPSSSDLTSTVVSPKRFAPNNRSSHTTNQRGYDLSSKKPTRSFESTIPVISSSDDEASADHNASISIKHILEEIKNVQTNVRDVRSENHDTQQQLSSLTKKLSHFRSLILSNQEHVLDRYRDELVTEEFKTEIMYRGNNLLEVAASSAAEYARKLLKVLFSELELKTSLLPSQQSKRYFKPELDSEKFNLLNEATRHRYRISKHHYSSFYKERIQESLAGCLYNEGTRKQRRKAIQQQQQQQQIPTQQQQQPCLSQCVSDNEE</sequence>
<feature type="compositionally biased region" description="Polar residues" evidence="2">
    <location>
        <begin position="412"/>
        <end position="422"/>
    </location>
</feature>
<feature type="compositionally biased region" description="Polar residues" evidence="2">
    <location>
        <begin position="161"/>
        <end position="171"/>
    </location>
</feature>
<feature type="compositionally biased region" description="Polar residues" evidence="2">
    <location>
        <begin position="179"/>
        <end position="189"/>
    </location>
</feature>
<evidence type="ECO:0000313" key="7">
    <source>
        <dbReference type="Proteomes" id="UP000663852"/>
    </source>
</evidence>
<dbReference type="EMBL" id="CAJNOR010002534">
    <property type="protein sequence ID" value="CAF1307834.1"/>
    <property type="molecule type" value="Genomic_DNA"/>
</dbReference>
<keyword evidence="6" id="KW-1185">Reference proteome</keyword>
<feature type="coiled-coil region" evidence="1">
    <location>
        <begin position="226"/>
        <end position="260"/>
    </location>
</feature>
<feature type="domain" description="BEN" evidence="3">
    <location>
        <begin position="279"/>
        <end position="388"/>
    </location>
</feature>
<evidence type="ECO:0000313" key="6">
    <source>
        <dbReference type="Proteomes" id="UP000663828"/>
    </source>
</evidence>
<dbReference type="AlphaFoldDB" id="A0A815UYX2"/>
<dbReference type="PROSITE" id="PS51457">
    <property type="entry name" value="BEN"/>
    <property type="match status" value="1"/>
</dbReference>
<feature type="region of interest" description="Disordered" evidence="2">
    <location>
        <begin position="392"/>
        <end position="422"/>
    </location>
</feature>
<accession>A0A815UYX2</accession>
<dbReference type="GO" id="GO:0003677">
    <property type="term" value="F:DNA binding"/>
    <property type="evidence" value="ECO:0007669"/>
    <property type="project" value="InterPro"/>
</dbReference>
<reference evidence="5" key="1">
    <citation type="submission" date="2021-02" db="EMBL/GenBank/DDBJ databases">
        <authorList>
            <person name="Nowell W R."/>
        </authorList>
    </citation>
    <scope>NUCLEOTIDE SEQUENCE</scope>
</reference>
<feature type="compositionally biased region" description="Low complexity" evidence="2">
    <location>
        <begin position="394"/>
        <end position="411"/>
    </location>
</feature>
<organism evidence="5 7">
    <name type="scientific">Adineta ricciae</name>
    <name type="common">Rotifer</name>
    <dbReference type="NCBI Taxonomy" id="249248"/>
    <lineage>
        <taxon>Eukaryota</taxon>
        <taxon>Metazoa</taxon>
        <taxon>Spiralia</taxon>
        <taxon>Gnathifera</taxon>
        <taxon>Rotifera</taxon>
        <taxon>Eurotatoria</taxon>
        <taxon>Bdelloidea</taxon>
        <taxon>Adinetida</taxon>
        <taxon>Adinetidae</taxon>
        <taxon>Adineta</taxon>
    </lineage>
</organism>